<keyword evidence="5" id="KW-0547">Nucleotide-binding</keyword>
<dbReference type="OrthoDB" id="1926212at2759"/>
<dbReference type="InterPro" id="IPR001969">
    <property type="entry name" value="Aspartic_peptidase_AS"/>
</dbReference>
<protein>
    <recommendedName>
        <fullName evidence="9">ABC transporter domain-containing protein</fullName>
    </recommendedName>
</protein>
<dbReference type="Pfam" id="PF14559">
    <property type="entry name" value="TPR_19"/>
    <property type="match status" value="1"/>
</dbReference>
<dbReference type="GO" id="GO:0005524">
    <property type="term" value="F:ATP binding"/>
    <property type="evidence" value="ECO:0007669"/>
    <property type="project" value="UniProtKB-KW"/>
</dbReference>
<dbReference type="Gene3D" id="3.40.50.300">
    <property type="entry name" value="P-loop containing nucleotide triphosphate hydrolases"/>
    <property type="match status" value="1"/>
</dbReference>
<proteinExistence type="inferred from homology"/>
<dbReference type="InterPro" id="IPR021109">
    <property type="entry name" value="Peptidase_aspartic_dom_sf"/>
</dbReference>
<reference evidence="10" key="1">
    <citation type="submission" date="2022-07" db="EMBL/GenBank/DDBJ databases">
        <authorList>
            <person name="Trinca V."/>
            <person name="Uliana J.V.C."/>
            <person name="Torres T.T."/>
            <person name="Ward R.J."/>
            <person name="Monesi N."/>
        </authorList>
    </citation>
    <scope>NUCLEOTIDE SEQUENCE</scope>
    <source>
        <strain evidence="10">HSMRA1968</strain>
        <tissue evidence="10">Whole embryos</tissue>
    </source>
</reference>
<dbReference type="NCBIfam" id="TIGR02281">
    <property type="entry name" value="clan_AA_DTGA"/>
    <property type="match status" value="1"/>
</dbReference>
<name>A0A9Q0S649_9DIPT</name>
<dbReference type="InterPro" id="IPR027417">
    <property type="entry name" value="P-loop_NTPase"/>
</dbReference>
<keyword evidence="4" id="KW-1003">Cell membrane</keyword>
<dbReference type="GO" id="GO:0004190">
    <property type="term" value="F:aspartic-type endopeptidase activity"/>
    <property type="evidence" value="ECO:0007669"/>
    <property type="project" value="InterPro"/>
</dbReference>
<dbReference type="SMART" id="SM00028">
    <property type="entry name" value="TPR"/>
    <property type="match status" value="6"/>
</dbReference>
<dbReference type="InterPro" id="IPR003439">
    <property type="entry name" value="ABC_transporter-like_ATP-bd"/>
</dbReference>
<evidence type="ECO:0000256" key="3">
    <source>
        <dbReference type="ARBA" id="ARBA00022448"/>
    </source>
</evidence>
<dbReference type="Pfam" id="PF00005">
    <property type="entry name" value="ABC_tran"/>
    <property type="match status" value="1"/>
</dbReference>
<dbReference type="Gene3D" id="1.25.40.10">
    <property type="entry name" value="Tetratricopeptide repeat domain"/>
    <property type="match status" value="2"/>
</dbReference>
<evidence type="ECO:0000313" key="11">
    <source>
        <dbReference type="Proteomes" id="UP001151699"/>
    </source>
</evidence>
<dbReference type="PROSITE" id="PS00211">
    <property type="entry name" value="ABC_TRANSPORTER_1"/>
    <property type="match status" value="1"/>
</dbReference>
<dbReference type="PROSITE" id="PS50893">
    <property type="entry name" value="ABC_TRANSPORTER_2"/>
    <property type="match status" value="1"/>
</dbReference>
<comment type="subcellular location">
    <subcellularLocation>
        <location evidence="1">Cell membrane</location>
        <topology evidence="1">Peripheral membrane protein</topology>
    </subcellularLocation>
</comment>
<organism evidence="10 11">
    <name type="scientific">Pseudolycoriella hygida</name>
    <dbReference type="NCBI Taxonomy" id="35572"/>
    <lineage>
        <taxon>Eukaryota</taxon>
        <taxon>Metazoa</taxon>
        <taxon>Ecdysozoa</taxon>
        <taxon>Arthropoda</taxon>
        <taxon>Hexapoda</taxon>
        <taxon>Insecta</taxon>
        <taxon>Pterygota</taxon>
        <taxon>Neoptera</taxon>
        <taxon>Endopterygota</taxon>
        <taxon>Diptera</taxon>
        <taxon>Nematocera</taxon>
        <taxon>Sciaroidea</taxon>
        <taxon>Sciaridae</taxon>
        <taxon>Pseudolycoriella</taxon>
    </lineage>
</organism>
<dbReference type="Pfam" id="PF13975">
    <property type="entry name" value="gag-asp_proteas"/>
    <property type="match status" value="1"/>
</dbReference>
<dbReference type="PANTHER" id="PTHR43166:SF9">
    <property type="entry name" value="GLUTAMATE_ASPARTATE IMPORT ATP-BINDING PROTEIN GLTL"/>
    <property type="match status" value="1"/>
</dbReference>
<dbReference type="InterPro" id="IPR019734">
    <property type="entry name" value="TPR_rpt"/>
</dbReference>
<dbReference type="SUPFAM" id="SSF52540">
    <property type="entry name" value="P-loop containing nucleoside triphosphate hydrolases"/>
    <property type="match status" value="1"/>
</dbReference>
<comment type="caution">
    <text evidence="10">The sequence shown here is derived from an EMBL/GenBank/DDBJ whole genome shotgun (WGS) entry which is preliminary data.</text>
</comment>
<evidence type="ECO:0000256" key="7">
    <source>
        <dbReference type="ARBA" id="ARBA00023136"/>
    </source>
</evidence>
<evidence type="ECO:0000313" key="10">
    <source>
        <dbReference type="EMBL" id="KAJ6644945.1"/>
    </source>
</evidence>
<dbReference type="EMBL" id="WJQU01000001">
    <property type="protein sequence ID" value="KAJ6644945.1"/>
    <property type="molecule type" value="Genomic_DNA"/>
</dbReference>
<evidence type="ECO:0000256" key="8">
    <source>
        <dbReference type="SAM" id="Phobius"/>
    </source>
</evidence>
<evidence type="ECO:0000256" key="6">
    <source>
        <dbReference type="ARBA" id="ARBA00022840"/>
    </source>
</evidence>
<comment type="similarity">
    <text evidence="2">Belongs to the ABC transporter superfamily.</text>
</comment>
<feature type="domain" description="ABC transporter" evidence="9">
    <location>
        <begin position="491"/>
        <end position="697"/>
    </location>
</feature>
<dbReference type="InterPro" id="IPR011969">
    <property type="entry name" value="Clan_AA_Asp_peptidase_C"/>
</dbReference>
<dbReference type="Gene3D" id="2.40.70.10">
    <property type="entry name" value="Acid Proteases"/>
    <property type="match status" value="1"/>
</dbReference>
<feature type="non-terminal residue" evidence="10">
    <location>
        <position position="912"/>
    </location>
</feature>
<dbReference type="InterPro" id="IPR034122">
    <property type="entry name" value="Retropepsin-like_bacterial"/>
</dbReference>
<keyword evidence="6" id="KW-0067">ATP-binding</keyword>
<feature type="transmembrane region" description="Helical" evidence="8">
    <location>
        <begin position="720"/>
        <end position="738"/>
    </location>
</feature>
<dbReference type="AlphaFoldDB" id="A0A9Q0S649"/>
<evidence type="ECO:0000259" key="9">
    <source>
        <dbReference type="PROSITE" id="PS50893"/>
    </source>
</evidence>
<keyword evidence="11" id="KW-1185">Reference proteome</keyword>
<evidence type="ECO:0000256" key="4">
    <source>
        <dbReference type="ARBA" id="ARBA00022475"/>
    </source>
</evidence>
<dbReference type="CDD" id="cd05483">
    <property type="entry name" value="retropepsin_like_bacteria"/>
    <property type="match status" value="1"/>
</dbReference>
<feature type="transmembrane region" description="Helical" evidence="8">
    <location>
        <begin position="750"/>
        <end position="768"/>
    </location>
</feature>
<dbReference type="SUPFAM" id="SSF50630">
    <property type="entry name" value="Acid proteases"/>
    <property type="match status" value="1"/>
</dbReference>
<dbReference type="Proteomes" id="UP001151699">
    <property type="component" value="Chromosome A"/>
</dbReference>
<dbReference type="PANTHER" id="PTHR43166">
    <property type="entry name" value="AMINO ACID IMPORT ATP-BINDING PROTEIN"/>
    <property type="match status" value="1"/>
</dbReference>
<sequence>MYGAWQLYNKKNHQQALSLFGRVAAICETNISILTTDQSNNEEADLKKYSDIRERALLMKVCCLNYLKKYQEAEESCMAALPVSTSKTIQASIFSSFAYAFYNQKKDTQVAIGAWKMSVLLNPKSTGYGLLINQLIYHKRYKEIEQLCKHLKASNPEDHNMTTNAVLAYSLWKQGKSLELASMFSEAKKKDPTIIKMIADNYINNLKVREKYKQLKEWCDLVMEFNGGSFNLYLERASALGRQGRYEEAIIDFDKVLRQDDGLMQAHYEKAYCLYQLKQFQEAKDYLHEVVSKTQTFPKTSNWYFNLACFSNECGDQKGALKMLIKLRNIKNKNVDNTNNPDLNCMIANILCQQQKFAEAKIFLNHTLEVAPKNLEAHYVLVNWFRQQNKLTEAIQIIDKIIECKPNTAKAYYIKASIVDQRGQEEDYKIARECFIEAAKLDLKYLNYLEAISYSNTDDDEIFEMVFDNLLEEYSTTSNLIDSKTLQHLSIVIDKVSKCYNKTYALKTVSLEFKQRETIAIIGSSGSGKSTLLRIINGLEPPTSGYGFNLFPHFNVQDNLTYAPINVLKMKPETAIAKAEKLLEQFNLQQKITSFTANLSGGQKQRVAICRALMMDPEIVLFDEPTSALDPENIKDIIEIIALLKDSVTMIVVTHHLKFAKAIADRIIFMDHGQILADQSNAEFFAQPKSHRARLFLENIGDLMIVDDKLTELSWDSTKIVSLFVMILITVNMVYNISRQRNIAIFSLQLLMWMGIFLVIITCYAFRFELNYLYQRVISVLLPSYSWVNEHGEIVINRSSDGHFYINGLVNGVKIKFMIDTGASDVALTTADAEKLNFDLAKLKFTRIYSTANGLSKAAHVQLENVMIGECIFRKVEAHVGSKGLDISLLGMSFLERFKSFRIERDVLILSY</sequence>
<dbReference type="InterPro" id="IPR017871">
    <property type="entry name" value="ABC_transporter-like_CS"/>
</dbReference>
<dbReference type="GO" id="GO:0005886">
    <property type="term" value="C:plasma membrane"/>
    <property type="evidence" value="ECO:0007669"/>
    <property type="project" value="UniProtKB-SubCell"/>
</dbReference>
<keyword evidence="7 8" id="KW-0472">Membrane</keyword>
<keyword evidence="8" id="KW-0812">Transmembrane</keyword>
<dbReference type="GO" id="GO:0006508">
    <property type="term" value="P:proteolysis"/>
    <property type="evidence" value="ECO:0007669"/>
    <property type="project" value="InterPro"/>
</dbReference>
<dbReference type="Pfam" id="PF13432">
    <property type="entry name" value="TPR_16"/>
    <property type="match status" value="1"/>
</dbReference>
<dbReference type="SUPFAM" id="SSF48452">
    <property type="entry name" value="TPR-like"/>
    <property type="match status" value="1"/>
</dbReference>
<dbReference type="SMART" id="SM00382">
    <property type="entry name" value="AAA"/>
    <property type="match status" value="1"/>
</dbReference>
<accession>A0A9Q0S649</accession>
<evidence type="ECO:0000256" key="1">
    <source>
        <dbReference type="ARBA" id="ARBA00004202"/>
    </source>
</evidence>
<keyword evidence="8" id="KW-1133">Transmembrane helix</keyword>
<keyword evidence="3" id="KW-0813">Transport</keyword>
<dbReference type="InterPro" id="IPR050086">
    <property type="entry name" value="MetN_ABC_transporter-like"/>
</dbReference>
<dbReference type="InterPro" id="IPR011990">
    <property type="entry name" value="TPR-like_helical_dom_sf"/>
</dbReference>
<evidence type="ECO:0000256" key="2">
    <source>
        <dbReference type="ARBA" id="ARBA00005417"/>
    </source>
</evidence>
<dbReference type="GO" id="GO:0016887">
    <property type="term" value="F:ATP hydrolysis activity"/>
    <property type="evidence" value="ECO:0007669"/>
    <property type="project" value="InterPro"/>
</dbReference>
<evidence type="ECO:0000256" key="5">
    <source>
        <dbReference type="ARBA" id="ARBA00022741"/>
    </source>
</evidence>
<dbReference type="InterPro" id="IPR003593">
    <property type="entry name" value="AAA+_ATPase"/>
</dbReference>
<dbReference type="PROSITE" id="PS00141">
    <property type="entry name" value="ASP_PROTEASE"/>
    <property type="match status" value="1"/>
</dbReference>
<gene>
    <name evidence="10" type="ORF">Bhyg_00140</name>
</gene>